<feature type="signal peptide" evidence="1">
    <location>
        <begin position="1"/>
        <end position="27"/>
    </location>
</feature>
<comment type="caution">
    <text evidence="2">The sequence shown here is derived from an EMBL/GenBank/DDBJ whole genome shotgun (WGS) entry which is preliminary data.</text>
</comment>
<dbReference type="AlphaFoldDB" id="A0A2N6VKF1"/>
<protein>
    <submittedName>
        <fullName evidence="2">Uncharacterized protein</fullName>
    </submittedName>
</protein>
<proteinExistence type="predicted"/>
<keyword evidence="1" id="KW-0732">Signal</keyword>
<evidence type="ECO:0000256" key="1">
    <source>
        <dbReference type="SAM" id="SignalP"/>
    </source>
</evidence>
<accession>A0A2N6VKF1</accession>
<dbReference type="OrthoDB" id="9816948at2"/>
<reference evidence="2 3" key="1">
    <citation type="submission" date="2017-09" db="EMBL/GenBank/DDBJ databases">
        <title>Bacterial strain isolated from the female urinary microbiota.</title>
        <authorList>
            <person name="Thomas-White K."/>
            <person name="Kumar N."/>
            <person name="Forster S."/>
            <person name="Putonti C."/>
            <person name="Lawley T."/>
            <person name="Wolfe A.J."/>
        </authorList>
    </citation>
    <scope>NUCLEOTIDE SEQUENCE [LARGE SCALE GENOMIC DNA]</scope>
    <source>
        <strain evidence="2 3">UMB1301</strain>
    </source>
</reference>
<organism evidence="2 3">
    <name type="scientific">Brevibacterium paucivorans</name>
    <dbReference type="NCBI Taxonomy" id="170994"/>
    <lineage>
        <taxon>Bacteria</taxon>
        <taxon>Bacillati</taxon>
        <taxon>Actinomycetota</taxon>
        <taxon>Actinomycetes</taxon>
        <taxon>Micrococcales</taxon>
        <taxon>Brevibacteriaceae</taxon>
        <taxon>Brevibacterium</taxon>
    </lineage>
</organism>
<dbReference type="EMBL" id="PNHK01000005">
    <property type="protein sequence ID" value="PMD04579.1"/>
    <property type="molecule type" value="Genomic_DNA"/>
</dbReference>
<name>A0A2N6VKF1_9MICO</name>
<dbReference type="RefSeq" id="WP_102239575.1">
    <property type="nucleotide sequence ID" value="NZ_PNHK01000005.1"/>
</dbReference>
<sequence length="490" mass="53340">MRAKLWAQTRIVTIVMSVFLVATAGTACDVLVPGRDPGPGPAPLPFSTSAPQHMTREEFLDFAKSQKGIKDAEVKGDHIRIEVDEKASPGELSSTMDKLEEKYRNASIGSDVNLVIVSGVFEAKVTYVDPTSSPSIPRRAFPSFDLVHKLAGHKHITSGTIQGKSVSATVDKDPFDWMRTEVKDVDGVFTATNGEKEEAKLTTVTMNPHDAAQQRLADAIHAEVKKNGGELRKLEMGFEPQTSSDHVSVNASFPDAKAVDKVSGTFAKDHKDVSTRFTTSGLQVIQSAEGSLPRHRKQIGSEQALGVYRQLTAKNINVEVVDLSEARFEVVLETSQQIRTTLSEVNRLPAGVGSVSVRHKDQSADRDTYLNRDEWGQYESVVANMWDAGFYDFTLSARGELNAKFSVDFEPPVDGPVLRPSHARAGIQALRASGYDGVAYISVNEGNHLNFVSTVCGKAKKARNALSGAPPKPDGAERAFLDEWNRTATC</sequence>
<evidence type="ECO:0000313" key="3">
    <source>
        <dbReference type="Proteomes" id="UP000235598"/>
    </source>
</evidence>
<dbReference type="Proteomes" id="UP000235598">
    <property type="component" value="Unassembled WGS sequence"/>
</dbReference>
<feature type="chain" id="PRO_5014892151" evidence="1">
    <location>
        <begin position="28"/>
        <end position="490"/>
    </location>
</feature>
<dbReference type="PROSITE" id="PS51257">
    <property type="entry name" value="PROKAR_LIPOPROTEIN"/>
    <property type="match status" value="1"/>
</dbReference>
<evidence type="ECO:0000313" key="2">
    <source>
        <dbReference type="EMBL" id="PMD04579.1"/>
    </source>
</evidence>
<gene>
    <name evidence="2" type="ORF">CJ199_11245</name>
</gene>